<feature type="domain" description="HSR" evidence="1">
    <location>
        <begin position="3"/>
        <end position="116"/>
    </location>
</feature>
<name>A0A8C2MYI3_CRIGR</name>
<dbReference type="AlphaFoldDB" id="A0A8C2MYI3"/>
<reference evidence="2" key="2">
    <citation type="submission" date="2025-09" db="UniProtKB">
        <authorList>
            <consortium name="Ensembl"/>
        </authorList>
    </citation>
    <scope>IDENTIFICATION</scope>
</reference>
<dbReference type="Ensembl" id="ENSCGRT00001029237.1">
    <property type="protein sequence ID" value="ENSCGRP00001024991.1"/>
    <property type="gene ID" value="ENSCGRG00001022744.1"/>
</dbReference>
<proteinExistence type="predicted"/>
<dbReference type="GO" id="GO:0000981">
    <property type="term" value="F:DNA-binding transcription factor activity, RNA polymerase II-specific"/>
    <property type="evidence" value="ECO:0007669"/>
    <property type="project" value="TreeGrafter"/>
</dbReference>
<dbReference type="PANTHER" id="PTHR46386:SF1">
    <property type="entry name" value="NUCLEAR BODY PROTEIN SP140-LIKE PROTEIN"/>
    <property type="match status" value="1"/>
</dbReference>
<protein>
    <recommendedName>
        <fullName evidence="1">HSR domain-containing protein</fullName>
    </recommendedName>
</protein>
<reference evidence="2" key="1">
    <citation type="submission" date="2025-08" db="UniProtKB">
        <authorList>
            <consortium name="Ensembl"/>
        </authorList>
    </citation>
    <scope>IDENTIFICATION</scope>
</reference>
<dbReference type="Proteomes" id="UP000694386">
    <property type="component" value="Unplaced"/>
</dbReference>
<evidence type="ECO:0000313" key="2">
    <source>
        <dbReference type="Ensembl" id="ENSCGRP00001024991.1"/>
    </source>
</evidence>
<sequence length="116" mass="13529">IPFPSRMSTEQEDTENNPFKPIFLHFKRLKVSISTAIKKPFPFLEFLRDNELITNKMYDDLQDSCTNLVPLQKVVYRALEELEKRLDMVVLGLLFSDENMKAYPDLELILKSFGNG</sequence>
<dbReference type="PANTHER" id="PTHR46386">
    <property type="entry name" value="NUCLEAR BODY PROTEIN SP140"/>
    <property type="match status" value="1"/>
</dbReference>
<organism evidence="2 3">
    <name type="scientific">Cricetulus griseus</name>
    <name type="common">Chinese hamster</name>
    <name type="synonym">Cricetulus barabensis griseus</name>
    <dbReference type="NCBI Taxonomy" id="10029"/>
    <lineage>
        <taxon>Eukaryota</taxon>
        <taxon>Metazoa</taxon>
        <taxon>Chordata</taxon>
        <taxon>Craniata</taxon>
        <taxon>Vertebrata</taxon>
        <taxon>Euteleostomi</taxon>
        <taxon>Mammalia</taxon>
        <taxon>Eutheria</taxon>
        <taxon>Euarchontoglires</taxon>
        <taxon>Glires</taxon>
        <taxon>Rodentia</taxon>
        <taxon>Myomorpha</taxon>
        <taxon>Muroidea</taxon>
        <taxon>Cricetidae</taxon>
        <taxon>Cricetinae</taxon>
        <taxon>Cricetulus</taxon>
    </lineage>
</organism>
<dbReference type="PROSITE" id="PS51414">
    <property type="entry name" value="HSR"/>
    <property type="match status" value="1"/>
</dbReference>
<dbReference type="InterPro" id="IPR004865">
    <property type="entry name" value="HSR_dom"/>
</dbReference>
<dbReference type="InterPro" id="IPR043563">
    <property type="entry name" value="Sp110/Sp140/Sp140L-like"/>
</dbReference>
<evidence type="ECO:0000259" key="1">
    <source>
        <dbReference type="PROSITE" id="PS51414"/>
    </source>
</evidence>
<dbReference type="Pfam" id="PF03172">
    <property type="entry name" value="HSR"/>
    <property type="match status" value="1"/>
</dbReference>
<evidence type="ECO:0000313" key="3">
    <source>
        <dbReference type="Proteomes" id="UP000694386"/>
    </source>
</evidence>
<dbReference type="GO" id="GO:0005634">
    <property type="term" value="C:nucleus"/>
    <property type="evidence" value="ECO:0007669"/>
    <property type="project" value="InterPro"/>
</dbReference>
<accession>A0A8C2MYI3</accession>